<protein>
    <recommendedName>
        <fullName evidence="8">Acetolactate synthase small subunit</fullName>
        <shortName evidence="8">AHAS</shortName>
        <shortName evidence="8">ALS</shortName>
        <ecNumber evidence="8">2.2.1.6</ecNumber>
    </recommendedName>
    <alternativeName>
        <fullName evidence="8">Acetohydroxy-acid synthase small subunit</fullName>
    </alternativeName>
</protein>
<dbReference type="GO" id="GO:0003984">
    <property type="term" value="F:acetolactate synthase activity"/>
    <property type="evidence" value="ECO:0007669"/>
    <property type="project" value="UniProtKB-EC"/>
</dbReference>
<comment type="catalytic activity">
    <reaction evidence="7 8">
        <text>2 pyruvate + H(+) = (2S)-2-acetolactate + CO2</text>
        <dbReference type="Rhea" id="RHEA:25249"/>
        <dbReference type="ChEBI" id="CHEBI:15361"/>
        <dbReference type="ChEBI" id="CHEBI:15378"/>
        <dbReference type="ChEBI" id="CHEBI:16526"/>
        <dbReference type="ChEBI" id="CHEBI:58476"/>
        <dbReference type="EC" id="2.2.1.6"/>
    </reaction>
</comment>
<dbReference type="PANTHER" id="PTHR30239">
    <property type="entry name" value="ACETOLACTATE SYNTHASE SMALL SUBUNIT"/>
    <property type="match status" value="1"/>
</dbReference>
<dbReference type="InterPro" id="IPR019455">
    <property type="entry name" value="Acetolactate_synth_ssu_C"/>
</dbReference>
<keyword evidence="5 8" id="KW-0028">Amino-acid biosynthesis</keyword>
<name>A0ABM8QEM8_9BACT</name>
<evidence type="ECO:0000256" key="4">
    <source>
        <dbReference type="ARBA" id="ARBA00011744"/>
    </source>
</evidence>
<evidence type="ECO:0000256" key="2">
    <source>
        <dbReference type="ARBA" id="ARBA00005025"/>
    </source>
</evidence>
<dbReference type="InterPro" id="IPR004789">
    <property type="entry name" value="Acetalactate_synth_ssu"/>
</dbReference>
<feature type="domain" description="ACT" evidence="9">
    <location>
        <begin position="27"/>
        <end position="101"/>
    </location>
</feature>
<dbReference type="InterPro" id="IPR027271">
    <property type="entry name" value="Acetolactate_synth/TF_NikR_C"/>
</dbReference>
<dbReference type="PROSITE" id="PS51671">
    <property type="entry name" value="ACT"/>
    <property type="match status" value="1"/>
</dbReference>
<dbReference type="InterPro" id="IPR054480">
    <property type="entry name" value="AHAS_small-like_ACT"/>
</dbReference>
<keyword evidence="11" id="KW-1185">Reference proteome</keyword>
<comment type="function">
    <text evidence="8">Catalyzes the conversion of 2 pyruvate molecules into acetolactate in the first common step of the biosynthetic pathway of the branched-amino acids such as leucine, isoleucine, and valine.</text>
</comment>
<dbReference type="EMBL" id="CAJNBJ010000001">
    <property type="protein sequence ID" value="CAE6692887.1"/>
    <property type="molecule type" value="Genomic_DNA"/>
</dbReference>
<comment type="pathway">
    <text evidence="1 8">Amino-acid biosynthesis; L-isoleucine biosynthesis; L-isoleucine from 2-oxobutanoate: step 1/4.</text>
</comment>
<dbReference type="Pfam" id="PF22629">
    <property type="entry name" value="ACT_AHAS_ss"/>
    <property type="match status" value="1"/>
</dbReference>
<dbReference type="Gene3D" id="3.30.70.1150">
    <property type="entry name" value="ACT-like. Chain A, domain 2"/>
    <property type="match status" value="1"/>
</dbReference>
<accession>A0ABM8QEM8</accession>
<dbReference type="Gene3D" id="3.30.70.260">
    <property type="match status" value="1"/>
</dbReference>
<organism evidence="10 11">
    <name type="scientific">Nitrospira defluvii</name>
    <dbReference type="NCBI Taxonomy" id="330214"/>
    <lineage>
        <taxon>Bacteria</taxon>
        <taxon>Pseudomonadati</taxon>
        <taxon>Nitrospirota</taxon>
        <taxon>Nitrospiria</taxon>
        <taxon>Nitrospirales</taxon>
        <taxon>Nitrospiraceae</taxon>
        <taxon>Nitrospira</taxon>
    </lineage>
</organism>
<sequence>MTGETAALGWTLRGYRVCARGNAMEHIISVTVENKFGVLSRVAGLFSGRGFNIESLSVAPTLDPSMSQMTIVTSGDERIVEQIVKQLNKLIDVIKVVDLNESDFVSRETALIKVHTKAEDRAEALRIADIFRANVIDSTPSTYTIEVTGDPKKLEAIINLLQPLGIKELIRTGRVAIAREAIRPAVSQPKKLARE</sequence>
<dbReference type="EC" id="2.2.1.6" evidence="8"/>
<dbReference type="NCBIfam" id="NF008864">
    <property type="entry name" value="PRK11895.1"/>
    <property type="match status" value="1"/>
</dbReference>
<dbReference type="PANTHER" id="PTHR30239:SF0">
    <property type="entry name" value="ACETOLACTATE SYNTHASE SMALL SUBUNIT 1, CHLOROPLASTIC"/>
    <property type="match status" value="1"/>
</dbReference>
<comment type="subunit">
    <text evidence="4 8">Dimer of large and small chains.</text>
</comment>
<dbReference type="InterPro" id="IPR002912">
    <property type="entry name" value="ACT_dom"/>
</dbReference>
<comment type="caution">
    <text evidence="10">The sequence shown here is derived from an EMBL/GenBank/DDBJ whole genome shotgun (WGS) entry which is preliminary data.</text>
</comment>
<evidence type="ECO:0000313" key="11">
    <source>
        <dbReference type="Proteomes" id="UP000675880"/>
    </source>
</evidence>
<comment type="pathway">
    <text evidence="2 8">Amino-acid biosynthesis; L-valine biosynthesis; L-valine from pyruvate: step 1/4.</text>
</comment>
<evidence type="ECO:0000256" key="1">
    <source>
        <dbReference type="ARBA" id="ARBA00004974"/>
    </source>
</evidence>
<dbReference type="Pfam" id="PF10369">
    <property type="entry name" value="ALS_ss_C"/>
    <property type="match status" value="1"/>
</dbReference>
<evidence type="ECO:0000256" key="3">
    <source>
        <dbReference type="ARBA" id="ARBA00006341"/>
    </source>
</evidence>
<gene>
    <name evidence="10" type="primary">ilvH</name>
    <name evidence="10" type="ORF">NSPZN2_10310</name>
</gene>
<proteinExistence type="inferred from homology"/>
<dbReference type="InterPro" id="IPR039557">
    <property type="entry name" value="AHAS_ACT"/>
</dbReference>
<comment type="similarity">
    <text evidence="3 8">Belongs to the acetolactate synthase small subunit family.</text>
</comment>
<evidence type="ECO:0000259" key="9">
    <source>
        <dbReference type="PROSITE" id="PS51671"/>
    </source>
</evidence>
<evidence type="ECO:0000256" key="5">
    <source>
        <dbReference type="ARBA" id="ARBA00022605"/>
    </source>
</evidence>
<dbReference type="Proteomes" id="UP000675880">
    <property type="component" value="Unassembled WGS sequence"/>
</dbReference>
<evidence type="ECO:0000256" key="6">
    <source>
        <dbReference type="ARBA" id="ARBA00023304"/>
    </source>
</evidence>
<dbReference type="CDD" id="cd04878">
    <property type="entry name" value="ACT_AHAS"/>
    <property type="match status" value="1"/>
</dbReference>
<dbReference type="SUPFAM" id="SSF55021">
    <property type="entry name" value="ACT-like"/>
    <property type="match status" value="2"/>
</dbReference>
<evidence type="ECO:0000256" key="8">
    <source>
        <dbReference type="RuleBase" id="RU368092"/>
    </source>
</evidence>
<keyword evidence="8 10" id="KW-0808">Transferase</keyword>
<dbReference type="InterPro" id="IPR045865">
    <property type="entry name" value="ACT-like_dom_sf"/>
</dbReference>
<dbReference type="NCBIfam" id="TIGR00119">
    <property type="entry name" value="acolac_sm"/>
    <property type="match status" value="1"/>
</dbReference>
<evidence type="ECO:0000256" key="7">
    <source>
        <dbReference type="ARBA" id="ARBA00048670"/>
    </source>
</evidence>
<keyword evidence="6 8" id="KW-0100">Branched-chain amino acid biosynthesis</keyword>
<reference evidence="10 11" key="1">
    <citation type="submission" date="2021-02" db="EMBL/GenBank/DDBJ databases">
        <authorList>
            <person name="Han P."/>
        </authorList>
    </citation>
    <scope>NUCLEOTIDE SEQUENCE [LARGE SCALE GENOMIC DNA]</scope>
    <source>
        <strain evidence="10">Candidatus Nitrospira sp. ZN2</strain>
    </source>
</reference>
<evidence type="ECO:0000313" key="10">
    <source>
        <dbReference type="EMBL" id="CAE6692887.1"/>
    </source>
</evidence>